<sequence>MTGLATSPRVLKGGLVLLDPATGVPVQVITFQYNPDMLTRSLQVQGMGDAADRTEALRLKGPAVETIRVEAELDLTDALETGDAVALASGLHPQLAALEAMIQPTSRTLQTNDDLARIGTLEIVPAEAPLAVFVWGRGRVVPVRVTEFSVTEEAFDTALNPIRAKATLGLRVLTINDVGFGHRAGMLFMAHLRAREQQAGLARTGGLGAMGVEGLL</sequence>
<evidence type="ECO:0000313" key="2">
    <source>
        <dbReference type="Proteomes" id="UP000295096"/>
    </source>
</evidence>
<accession>A0A4R5QFU2</accession>
<gene>
    <name evidence="1" type="ORF">E2C06_13300</name>
</gene>
<proteinExistence type="predicted"/>
<dbReference type="Proteomes" id="UP000295096">
    <property type="component" value="Unassembled WGS sequence"/>
</dbReference>
<evidence type="ECO:0000313" key="1">
    <source>
        <dbReference type="EMBL" id="TDH62144.1"/>
    </source>
</evidence>
<keyword evidence="2" id="KW-1185">Reference proteome</keyword>
<dbReference type="EMBL" id="SMSJ01000014">
    <property type="protein sequence ID" value="TDH62144.1"/>
    <property type="molecule type" value="Genomic_DNA"/>
</dbReference>
<dbReference type="AlphaFoldDB" id="A0A4R5QFU2"/>
<name>A0A4R5QFU2_9PROT</name>
<comment type="caution">
    <text evidence="1">The sequence shown here is derived from an EMBL/GenBank/DDBJ whole genome shotgun (WGS) entry which is preliminary data.</text>
</comment>
<dbReference type="RefSeq" id="WP_133289084.1">
    <property type="nucleotide sequence ID" value="NZ_SMSJ01000014.1"/>
</dbReference>
<protein>
    <submittedName>
        <fullName evidence="1">Uncharacterized protein</fullName>
    </submittedName>
</protein>
<dbReference type="OrthoDB" id="661223at2"/>
<organism evidence="1 2">
    <name type="scientific">Dankookia rubra</name>
    <dbReference type="NCBI Taxonomy" id="1442381"/>
    <lineage>
        <taxon>Bacteria</taxon>
        <taxon>Pseudomonadati</taxon>
        <taxon>Pseudomonadota</taxon>
        <taxon>Alphaproteobacteria</taxon>
        <taxon>Acetobacterales</taxon>
        <taxon>Roseomonadaceae</taxon>
        <taxon>Dankookia</taxon>
    </lineage>
</organism>
<reference evidence="1 2" key="1">
    <citation type="journal article" date="2016" name="J. Microbiol.">
        <title>Dankookia rubra gen. nov., sp. nov., an alphaproteobacterium isolated from sediment of a shallow stream.</title>
        <authorList>
            <person name="Kim W.H."/>
            <person name="Kim D.H."/>
            <person name="Kang K."/>
            <person name="Ahn T.Y."/>
        </authorList>
    </citation>
    <scope>NUCLEOTIDE SEQUENCE [LARGE SCALE GENOMIC DNA]</scope>
    <source>
        <strain evidence="1 2">JCM30602</strain>
    </source>
</reference>